<dbReference type="RefSeq" id="WP_105186158.1">
    <property type="nucleotide sequence ID" value="NZ_BAAAGO010000021.1"/>
</dbReference>
<feature type="transmembrane region" description="Helical" evidence="2">
    <location>
        <begin position="71"/>
        <end position="94"/>
    </location>
</feature>
<dbReference type="AlphaFoldDB" id="A0A2N9JIL4"/>
<proteinExistence type="predicted"/>
<keyword evidence="2" id="KW-0472">Membrane</keyword>
<keyword evidence="4" id="KW-1185">Reference proteome</keyword>
<feature type="transmembrane region" description="Helical" evidence="2">
    <location>
        <begin position="106"/>
        <end position="124"/>
    </location>
</feature>
<keyword evidence="2" id="KW-0812">Transmembrane</keyword>
<evidence type="ECO:0000313" key="4">
    <source>
        <dbReference type="Proteomes" id="UP000238164"/>
    </source>
</evidence>
<evidence type="ECO:0000256" key="1">
    <source>
        <dbReference type="SAM" id="MobiDB-lite"/>
    </source>
</evidence>
<sequence length="156" mass="16433">MTHPVDQPQPPSGVPERGSGHRASALEAEDGRSIGELLSDVSSNLSTLMRQEVALAKAEVRQSGSRAGKGAGLFAAAAVGGLLFLVFLSVSAWWGLGRFIGNDWSGLVVALVWAAVAGGLAMAGKKEFERIRGLQQTTDTISKIPNAIRGHEEENR</sequence>
<dbReference type="Proteomes" id="UP000238164">
    <property type="component" value="Chromosome 1"/>
</dbReference>
<reference evidence="3 4" key="1">
    <citation type="submission" date="2018-02" db="EMBL/GenBank/DDBJ databases">
        <authorList>
            <person name="Cohen D.B."/>
            <person name="Kent A.D."/>
        </authorList>
    </citation>
    <scope>NUCLEOTIDE SEQUENCE [LARGE SCALE GENOMIC DNA]</scope>
    <source>
        <strain evidence="3">1</strain>
    </source>
</reference>
<dbReference type="KEGG" id="mgg:MPLG2_2393"/>
<dbReference type="EMBL" id="LT985188">
    <property type="protein sequence ID" value="SPD87423.1"/>
    <property type="molecule type" value="Genomic_DNA"/>
</dbReference>
<evidence type="ECO:0000313" key="3">
    <source>
        <dbReference type="EMBL" id="SPD87423.1"/>
    </source>
</evidence>
<accession>A0A2N9JIL4</accession>
<feature type="region of interest" description="Disordered" evidence="1">
    <location>
        <begin position="1"/>
        <end position="26"/>
    </location>
</feature>
<dbReference type="OrthoDB" id="3216929at2"/>
<gene>
    <name evidence="3" type="ORF">MPLG2_2393</name>
</gene>
<dbReference type="InterPro" id="IPR009937">
    <property type="entry name" value="Phage_holin_3_6"/>
</dbReference>
<organism evidence="3 4">
    <name type="scientific">Micropruina glycogenica</name>
    <dbReference type="NCBI Taxonomy" id="75385"/>
    <lineage>
        <taxon>Bacteria</taxon>
        <taxon>Bacillati</taxon>
        <taxon>Actinomycetota</taxon>
        <taxon>Actinomycetes</taxon>
        <taxon>Propionibacteriales</taxon>
        <taxon>Nocardioidaceae</taxon>
        <taxon>Micropruina</taxon>
    </lineage>
</organism>
<name>A0A2N9JIL4_9ACTN</name>
<protein>
    <submittedName>
        <fullName evidence="3">Putative Holin-X, holin superfamily III</fullName>
    </submittedName>
</protein>
<evidence type="ECO:0000256" key="2">
    <source>
        <dbReference type="SAM" id="Phobius"/>
    </source>
</evidence>
<dbReference type="Pfam" id="PF07332">
    <property type="entry name" value="Phage_holin_3_6"/>
    <property type="match status" value="1"/>
</dbReference>
<keyword evidence="2" id="KW-1133">Transmembrane helix</keyword>